<comment type="subcellular location">
    <subcellularLocation>
        <location evidence="1">Membrane</location>
        <topology evidence="1">Multi-pass membrane protein</topology>
    </subcellularLocation>
</comment>
<dbReference type="Gene3D" id="1.10.287.70">
    <property type="match status" value="1"/>
</dbReference>
<keyword evidence="5" id="KW-0631">Potassium channel</keyword>
<evidence type="ECO:0000256" key="6">
    <source>
        <dbReference type="ARBA" id="ARBA00022882"/>
    </source>
</evidence>
<feature type="transmembrane region" description="Helical" evidence="12">
    <location>
        <begin position="67"/>
        <end position="85"/>
    </location>
</feature>
<dbReference type="Proteomes" id="UP000441754">
    <property type="component" value="Unassembled WGS sequence"/>
</dbReference>
<feature type="transmembrane region" description="Helical" evidence="12">
    <location>
        <begin position="35"/>
        <end position="55"/>
    </location>
</feature>
<dbReference type="GO" id="GO:0001508">
    <property type="term" value="P:action potential"/>
    <property type="evidence" value="ECO:0007669"/>
    <property type="project" value="TreeGrafter"/>
</dbReference>
<feature type="transmembrane region" description="Helical" evidence="12">
    <location>
        <begin position="231"/>
        <end position="255"/>
    </location>
</feature>
<dbReference type="Gene3D" id="1.20.120.350">
    <property type="entry name" value="Voltage-gated potassium channels. Chain C"/>
    <property type="match status" value="1"/>
</dbReference>
<gene>
    <name evidence="14" type="ORF">GJJ30_30305</name>
</gene>
<protein>
    <submittedName>
        <fullName evidence="14">Ion transporter</fullName>
    </submittedName>
</protein>
<name>A0A7K0EUY2_9BACT</name>
<evidence type="ECO:0000256" key="2">
    <source>
        <dbReference type="ARBA" id="ARBA00022448"/>
    </source>
</evidence>
<dbReference type="PRINTS" id="PR00169">
    <property type="entry name" value="KCHANNEL"/>
</dbReference>
<keyword evidence="4 12" id="KW-0812">Transmembrane</keyword>
<keyword evidence="7" id="KW-0630">Potassium</keyword>
<evidence type="ECO:0000256" key="8">
    <source>
        <dbReference type="ARBA" id="ARBA00022989"/>
    </source>
</evidence>
<dbReference type="SUPFAM" id="SSF81324">
    <property type="entry name" value="Voltage-gated potassium channels"/>
    <property type="match status" value="1"/>
</dbReference>
<evidence type="ECO:0000256" key="12">
    <source>
        <dbReference type="SAM" id="Phobius"/>
    </source>
</evidence>
<feature type="transmembrane region" description="Helical" evidence="12">
    <location>
        <begin position="169"/>
        <end position="190"/>
    </location>
</feature>
<dbReference type="AlphaFoldDB" id="A0A7K0EUY2"/>
<dbReference type="InterPro" id="IPR005821">
    <property type="entry name" value="Ion_trans_dom"/>
</dbReference>
<feature type="transmembrane region" description="Helical" evidence="12">
    <location>
        <begin position="106"/>
        <end position="126"/>
    </location>
</feature>
<dbReference type="InterPro" id="IPR027359">
    <property type="entry name" value="Volt_channel_dom_sf"/>
</dbReference>
<dbReference type="PANTHER" id="PTHR11537:SF254">
    <property type="entry name" value="POTASSIUM VOLTAGE-GATED CHANNEL PROTEIN SHAB"/>
    <property type="match status" value="1"/>
</dbReference>
<keyword evidence="6" id="KW-0851">Voltage-gated channel</keyword>
<keyword evidence="9" id="KW-0406">Ion transport</keyword>
<dbReference type="Pfam" id="PF00520">
    <property type="entry name" value="Ion_trans"/>
    <property type="match status" value="1"/>
</dbReference>
<feature type="domain" description="Ion transport" evidence="13">
    <location>
        <begin position="36"/>
        <end position="257"/>
    </location>
</feature>
<keyword evidence="2" id="KW-0813">Transport</keyword>
<evidence type="ECO:0000313" key="14">
    <source>
        <dbReference type="EMBL" id="MRS65623.1"/>
    </source>
</evidence>
<proteinExistence type="predicted"/>
<dbReference type="GO" id="GO:0005249">
    <property type="term" value="F:voltage-gated potassium channel activity"/>
    <property type="evidence" value="ECO:0007669"/>
    <property type="project" value="InterPro"/>
</dbReference>
<evidence type="ECO:0000259" key="13">
    <source>
        <dbReference type="Pfam" id="PF00520"/>
    </source>
</evidence>
<dbReference type="PANTHER" id="PTHR11537">
    <property type="entry name" value="VOLTAGE-GATED POTASSIUM CHANNEL"/>
    <property type="match status" value="1"/>
</dbReference>
<dbReference type="InterPro" id="IPR028325">
    <property type="entry name" value="VG_K_chnl"/>
</dbReference>
<keyword evidence="15" id="KW-1185">Reference proteome</keyword>
<evidence type="ECO:0000256" key="5">
    <source>
        <dbReference type="ARBA" id="ARBA00022826"/>
    </source>
</evidence>
<evidence type="ECO:0000256" key="1">
    <source>
        <dbReference type="ARBA" id="ARBA00004141"/>
    </source>
</evidence>
<evidence type="ECO:0000256" key="3">
    <source>
        <dbReference type="ARBA" id="ARBA00022538"/>
    </source>
</evidence>
<accession>A0A7K0EUY2</accession>
<keyword evidence="3" id="KW-0633">Potassium transport</keyword>
<organism evidence="14 15">
    <name type="scientific">Larkinella terrae</name>
    <dbReference type="NCBI Taxonomy" id="2025311"/>
    <lineage>
        <taxon>Bacteria</taxon>
        <taxon>Pseudomonadati</taxon>
        <taxon>Bacteroidota</taxon>
        <taxon>Cytophagia</taxon>
        <taxon>Cytophagales</taxon>
        <taxon>Spirosomataceae</taxon>
        <taxon>Larkinella</taxon>
    </lineage>
</organism>
<reference evidence="14 15" key="1">
    <citation type="journal article" date="2018" name="Antonie Van Leeuwenhoek">
        <title>Larkinella terrae sp. nov., isolated from soil on Jeju Island, South Korea.</title>
        <authorList>
            <person name="Ten L.N."/>
            <person name="Jeon J."/>
            <person name="Park S.J."/>
            <person name="Park S."/>
            <person name="Lee S.Y."/>
            <person name="Kim M.K."/>
            <person name="Jung H.Y."/>
        </authorList>
    </citation>
    <scope>NUCLEOTIDE SEQUENCE [LARGE SCALE GENOMIC DNA]</scope>
    <source>
        <strain evidence="14 15">KCTC 52001</strain>
    </source>
</reference>
<dbReference type="RefSeq" id="WP_154178985.1">
    <property type="nucleotide sequence ID" value="NZ_WJXZ01000015.1"/>
</dbReference>
<dbReference type="EMBL" id="WJXZ01000015">
    <property type="protein sequence ID" value="MRS65623.1"/>
    <property type="molecule type" value="Genomic_DNA"/>
</dbReference>
<dbReference type="OrthoDB" id="9799090at2"/>
<feature type="transmembrane region" description="Helical" evidence="12">
    <location>
        <begin position="132"/>
        <end position="148"/>
    </location>
</feature>
<sequence length="276" mass="31706">MQSPIRVDHHPANSLRRNLYRILETTTGKKRGVSLVFNLVLISVITLNALAIILNTVPSLRQRYDRFFVDFEVFSVIFFTIEYFVRVWICVENEKYRHPVFGRLRYMLSTTAIIHLLAILPFYVTLFHTDLALIRILRIFRIFRLFRITRYSRAFQVIQSVVEDKKEELVLSVSFLMFMLVIISSVMYYLEHATQPDKFSSIPATLWWGINAMATVGYGDIHPITPMGKMLAGVTAVMGIGLFALPTGILASGFAEHIRSQKAVHKPHCPHCGKEL</sequence>
<evidence type="ECO:0000256" key="11">
    <source>
        <dbReference type="ARBA" id="ARBA00023303"/>
    </source>
</evidence>
<evidence type="ECO:0000256" key="10">
    <source>
        <dbReference type="ARBA" id="ARBA00023136"/>
    </source>
</evidence>
<keyword evidence="8 12" id="KW-1133">Transmembrane helix</keyword>
<comment type="caution">
    <text evidence="14">The sequence shown here is derived from an EMBL/GenBank/DDBJ whole genome shotgun (WGS) entry which is preliminary data.</text>
</comment>
<evidence type="ECO:0000256" key="9">
    <source>
        <dbReference type="ARBA" id="ARBA00023065"/>
    </source>
</evidence>
<keyword evidence="11" id="KW-0407">Ion channel</keyword>
<evidence type="ECO:0000313" key="15">
    <source>
        <dbReference type="Proteomes" id="UP000441754"/>
    </source>
</evidence>
<evidence type="ECO:0000256" key="4">
    <source>
        <dbReference type="ARBA" id="ARBA00022692"/>
    </source>
</evidence>
<dbReference type="GO" id="GO:0008076">
    <property type="term" value="C:voltage-gated potassium channel complex"/>
    <property type="evidence" value="ECO:0007669"/>
    <property type="project" value="InterPro"/>
</dbReference>
<evidence type="ECO:0000256" key="7">
    <source>
        <dbReference type="ARBA" id="ARBA00022958"/>
    </source>
</evidence>
<keyword evidence="10 12" id="KW-0472">Membrane</keyword>